<dbReference type="InParanoid" id="A0A5J5F625"/>
<name>A0A5J5F625_9PEZI</name>
<gene>
    <name evidence="1" type="ORF">FN846DRAFT_887579</name>
</gene>
<protein>
    <submittedName>
        <fullName evidence="1">Uncharacterized protein</fullName>
    </submittedName>
</protein>
<dbReference type="EMBL" id="VXIS01000031">
    <property type="protein sequence ID" value="KAA8911875.1"/>
    <property type="molecule type" value="Genomic_DNA"/>
</dbReference>
<sequence length="232" mass="25978">MPPKSRFKEAAGVWPAPTSSSAVSIAGMSWEGGTPIDGPLTMLDIITASLCAGIDPKQLGQLTTHLNRATVMGKHRKGTETKYVAMNAIAPYSSWAAYHRSHPYLDLNGYTEYYVDVSLHELDLRLDPKSYWSQLNAMPLIRLVLQLRPTLKIEFEGNTKLSGFTVQLHNQMCRASVISHIMQYIQAGPTPYPRVVMYSLTSTTGSTIRSEMLEQFMFNWIEQGHVLTVRVE</sequence>
<accession>A0A5J5F625</accession>
<evidence type="ECO:0000313" key="2">
    <source>
        <dbReference type="Proteomes" id="UP000326924"/>
    </source>
</evidence>
<comment type="caution">
    <text evidence="1">The sequence shown here is derived from an EMBL/GenBank/DDBJ whole genome shotgun (WGS) entry which is preliminary data.</text>
</comment>
<keyword evidence="2" id="KW-1185">Reference proteome</keyword>
<dbReference type="AlphaFoldDB" id="A0A5J5F625"/>
<dbReference type="Proteomes" id="UP000326924">
    <property type="component" value="Unassembled WGS sequence"/>
</dbReference>
<organism evidence="1 2">
    <name type="scientific">Sphaerosporella brunnea</name>
    <dbReference type="NCBI Taxonomy" id="1250544"/>
    <lineage>
        <taxon>Eukaryota</taxon>
        <taxon>Fungi</taxon>
        <taxon>Dikarya</taxon>
        <taxon>Ascomycota</taxon>
        <taxon>Pezizomycotina</taxon>
        <taxon>Pezizomycetes</taxon>
        <taxon>Pezizales</taxon>
        <taxon>Pyronemataceae</taxon>
        <taxon>Sphaerosporella</taxon>
    </lineage>
</organism>
<proteinExistence type="predicted"/>
<evidence type="ECO:0000313" key="1">
    <source>
        <dbReference type="EMBL" id="KAA8911875.1"/>
    </source>
</evidence>
<reference evidence="1 2" key="1">
    <citation type="submission" date="2019-09" db="EMBL/GenBank/DDBJ databases">
        <title>Draft genome of the ectomycorrhizal ascomycete Sphaerosporella brunnea.</title>
        <authorList>
            <consortium name="DOE Joint Genome Institute"/>
            <person name="Benucci G.M."/>
            <person name="Marozzi G."/>
            <person name="Antonielli L."/>
            <person name="Sanchez S."/>
            <person name="Marco P."/>
            <person name="Wang X."/>
            <person name="Falini L.B."/>
            <person name="Barry K."/>
            <person name="Haridas S."/>
            <person name="Lipzen A."/>
            <person name="Labutti K."/>
            <person name="Grigoriev I.V."/>
            <person name="Murat C."/>
            <person name="Martin F."/>
            <person name="Albertini E."/>
            <person name="Donnini D."/>
            <person name="Bonito G."/>
        </authorList>
    </citation>
    <scope>NUCLEOTIDE SEQUENCE [LARGE SCALE GENOMIC DNA]</scope>
    <source>
        <strain evidence="1 2">Sb_GMNB300</strain>
    </source>
</reference>